<keyword evidence="10" id="KW-1185">Reference proteome</keyword>
<comment type="subunit">
    <text evidence="2">Interacts transiently with the RNA polymerase catalytic core formed by RpoA, RpoB, RpoC and RpoZ (2 alpha, 1 beta, 1 beta' and 1 omega subunit) to form the RNA polymerase holoenzyme that can initiate transcription.</text>
</comment>
<protein>
    <submittedName>
        <fullName evidence="9">RNA polymerase sigma-70 factor</fullName>
    </submittedName>
</protein>
<keyword evidence="5" id="KW-0804">Transcription</keyword>
<dbReference type="InterPro" id="IPR007627">
    <property type="entry name" value="RNA_pol_sigma70_r2"/>
</dbReference>
<dbReference type="InterPro" id="IPR013325">
    <property type="entry name" value="RNA_pol_sigma_r2"/>
</dbReference>
<dbReference type="InterPro" id="IPR032710">
    <property type="entry name" value="NTF2-like_dom_sf"/>
</dbReference>
<evidence type="ECO:0000313" key="9">
    <source>
        <dbReference type="EMBL" id="GAA4627508.1"/>
    </source>
</evidence>
<reference evidence="10" key="1">
    <citation type="journal article" date="2019" name="Int. J. Syst. Evol. Microbiol.">
        <title>The Global Catalogue of Microorganisms (GCM) 10K type strain sequencing project: providing services to taxonomists for standard genome sequencing and annotation.</title>
        <authorList>
            <consortium name="The Broad Institute Genomics Platform"/>
            <consortium name="The Broad Institute Genome Sequencing Center for Infectious Disease"/>
            <person name="Wu L."/>
            <person name="Ma J."/>
        </authorList>
    </citation>
    <scope>NUCLEOTIDE SEQUENCE [LARGE SCALE GENOMIC DNA]</scope>
    <source>
        <strain evidence="10">JCM 17939</strain>
    </source>
</reference>
<feature type="domain" description="RNA polymerase sigma-70 region 2" evidence="6">
    <location>
        <begin position="12"/>
        <end position="75"/>
    </location>
</feature>
<keyword evidence="3" id="KW-0805">Transcription regulation</keyword>
<dbReference type="Pfam" id="PF08281">
    <property type="entry name" value="Sigma70_r4_2"/>
    <property type="match status" value="1"/>
</dbReference>
<dbReference type="InterPro" id="IPR037401">
    <property type="entry name" value="SnoaL-like"/>
</dbReference>
<evidence type="ECO:0000259" key="6">
    <source>
        <dbReference type="Pfam" id="PF04542"/>
    </source>
</evidence>
<evidence type="ECO:0000313" key="10">
    <source>
        <dbReference type="Proteomes" id="UP001501442"/>
    </source>
</evidence>
<dbReference type="InterPro" id="IPR014303">
    <property type="entry name" value="RNA_pol_sigma-70_ECF"/>
</dbReference>
<dbReference type="SUPFAM" id="SSF88659">
    <property type="entry name" value="Sigma3 and sigma4 domains of RNA polymerase sigma factors"/>
    <property type="match status" value="1"/>
</dbReference>
<dbReference type="InterPro" id="IPR013249">
    <property type="entry name" value="RNA_pol_sigma70_r4_t2"/>
</dbReference>
<organism evidence="9 10">
    <name type="scientific">Actinoallomurus vinaceus</name>
    <dbReference type="NCBI Taxonomy" id="1080074"/>
    <lineage>
        <taxon>Bacteria</taxon>
        <taxon>Bacillati</taxon>
        <taxon>Actinomycetota</taxon>
        <taxon>Actinomycetes</taxon>
        <taxon>Streptosporangiales</taxon>
        <taxon>Thermomonosporaceae</taxon>
        <taxon>Actinoallomurus</taxon>
    </lineage>
</organism>
<evidence type="ECO:0000256" key="2">
    <source>
        <dbReference type="ARBA" id="ARBA00011344"/>
    </source>
</evidence>
<evidence type="ECO:0000256" key="1">
    <source>
        <dbReference type="ARBA" id="ARBA00010641"/>
    </source>
</evidence>
<dbReference type="PANTHER" id="PTHR30173">
    <property type="entry name" value="SIGMA 19 FACTOR"/>
    <property type="match status" value="1"/>
</dbReference>
<dbReference type="SUPFAM" id="SSF88946">
    <property type="entry name" value="Sigma2 domain of RNA polymerase sigma factors"/>
    <property type="match status" value="1"/>
</dbReference>
<name>A0ABP8UBJ0_9ACTN</name>
<dbReference type="Gene3D" id="1.10.1740.10">
    <property type="match status" value="1"/>
</dbReference>
<dbReference type="InterPro" id="IPR052704">
    <property type="entry name" value="ECF_Sigma-70_Domain"/>
</dbReference>
<sequence length="295" mass="32160">MPEGPTSGDDVFEGNRTLLFSVAYRMLGSVAAAEDTLQEAWLRWSRVDRSTVTEPRAYLVKLTTRAAIDRLRREKAAREVYVGTWLPEPLLTAPDVAEEAALADSVSMAMLVVLETLSPLERSVFVLREAFGFDHAEIARVLDRSEESVRQLAHRARRHVEARRPRFESDRQVRRRATERFLEAAVGGDLNALMEVLAPEVTLWSDGGGKVRAPRRPIEGADKVARFFAAVAGDAPPGSAFRLVEVNGGPAILVHLAGVPITVATVDVDPDGRGISAIHLIAAPEKLAAVTPDTT</sequence>
<dbReference type="NCBIfam" id="TIGR02957">
    <property type="entry name" value="SigX4"/>
    <property type="match status" value="1"/>
</dbReference>
<evidence type="ECO:0000259" key="8">
    <source>
        <dbReference type="Pfam" id="PF12680"/>
    </source>
</evidence>
<feature type="domain" description="RNA polymerase sigma factor 70 region 4 type 2" evidence="7">
    <location>
        <begin position="109"/>
        <end position="159"/>
    </location>
</feature>
<dbReference type="NCBIfam" id="TIGR02937">
    <property type="entry name" value="sigma70-ECF"/>
    <property type="match status" value="1"/>
</dbReference>
<gene>
    <name evidence="9" type="ORF">GCM10023196_039990</name>
</gene>
<evidence type="ECO:0000259" key="7">
    <source>
        <dbReference type="Pfam" id="PF08281"/>
    </source>
</evidence>
<keyword evidence="4" id="KW-0731">Sigma factor</keyword>
<comment type="similarity">
    <text evidence="1">Belongs to the sigma-70 factor family. ECF subfamily.</text>
</comment>
<dbReference type="Pfam" id="PF04542">
    <property type="entry name" value="Sigma70_r2"/>
    <property type="match status" value="1"/>
</dbReference>
<dbReference type="CDD" id="cd06171">
    <property type="entry name" value="Sigma70_r4"/>
    <property type="match status" value="1"/>
</dbReference>
<dbReference type="InterPro" id="IPR036388">
    <property type="entry name" value="WH-like_DNA-bd_sf"/>
</dbReference>
<dbReference type="InterPro" id="IPR013324">
    <property type="entry name" value="RNA_pol_sigma_r3/r4-like"/>
</dbReference>
<feature type="domain" description="SnoaL-like" evidence="8">
    <location>
        <begin position="179"/>
        <end position="255"/>
    </location>
</feature>
<evidence type="ECO:0000256" key="5">
    <source>
        <dbReference type="ARBA" id="ARBA00023163"/>
    </source>
</evidence>
<comment type="caution">
    <text evidence="9">The sequence shown here is derived from an EMBL/GenBank/DDBJ whole genome shotgun (WGS) entry which is preliminary data.</text>
</comment>
<dbReference type="PANTHER" id="PTHR30173:SF36">
    <property type="entry name" value="ECF RNA POLYMERASE SIGMA FACTOR SIGJ"/>
    <property type="match status" value="1"/>
</dbReference>
<dbReference type="InterPro" id="IPR014284">
    <property type="entry name" value="RNA_pol_sigma-70_dom"/>
</dbReference>
<dbReference type="Gene3D" id="1.10.10.10">
    <property type="entry name" value="Winged helix-like DNA-binding domain superfamily/Winged helix DNA-binding domain"/>
    <property type="match status" value="1"/>
</dbReference>
<evidence type="ECO:0000256" key="3">
    <source>
        <dbReference type="ARBA" id="ARBA00023015"/>
    </source>
</evidence>
<dbReference type="RefSeq" id="WP_345432413.1">
    <property type="nucleotide sequence ID" value="NZ_BAABHK010000005.1"/>
</dbReference>
<dbReference type="Proteomes" id="UP001501442">
    <property type="component" value="Unassembled WGS sequence"/>
</dbReference>
<proteinExistence type="inferred from homology"/>
<dbReference type="Gene3D" id="3.10.450.50">
    <property type="match status" value="1"/>
</dbReference>
<dbReference type="SUPFAM" id="SSF54427">
    <property type="entry name" value="NTF2-like"/>
    <property type="match status" value="1"/>
</dbReference>
<dbReference type="NCBIfam" id="NF007214">
    <property type="entry name" value="PRK09636.1"/>
    <property type="match status" value="1"/>
</dbReference>
<dbReference type="EMBL" id="BAABHK010000005">
    <property type="protein sequence ID" value="GAA4627508.1"/>
    <property type="molecule type" value="Genomic_DNA"/>
</dbReference>
<evidence type="ECO:0000256" key="4">
    <source>
        <dbReference type="ARBA" id="ARBA00023082"/>
    </source>
</evidence>
<accession>A0ABP8UBJ0</accession>
<dbReference type="Pfam" id="PF12680">
    <property type="entry name" value="SnoaL_2"/>
    <property type="match status" value="1"/>
</dbReference>